<sequence length="305" mass="34724">MTSDLELFRDLDRSQVSKVRIGNGDYIMVKGKGTVAIESCTGTKLISDVMYVPDIDQNLLSVRQLVEKGFSVIFKKKQCLIKDANDDEVFRIKMRGKSFSLDPMEEKQAAYPVVGNNTEIWHKRLGHFHHTAILNMQRKELVNGIPHLELELPFCKACQYGKQTRLPFQKSVWRATEKLQLIHIDLAGPQKTPSLKGSKYYIIFIDDFTLNKYKARLVVKGYAQVFGVDFLETFAPVAKLDTIRLLLTIAADEFTKPLPKIKFEELKMKMGICSIKGKEECEDSALEAAGIVVERVKDKAEYLQI</sequence>
<gene>
    <name evidence="1" type="ORF">L6164_037289</name>
</gene>
<accession>A0ACB9KJV4</accession>
<dbReference type="Proteomes" id="UP000828941">
    <property type="component" value="Chromosome 14"/>
</dbReference>
<proteinExistence type="predicted"/>
<organism evidence="1 2">
    <name type="scientific">Bauhinia variegata</name>
    <name type="common">Purple orchid tree</name>
    <name type="synonym">Phanera variegata</name>
    <dbReference type="NCBI Taxonomy" id="167791"/>
    <lineage>
        <taxon>Eukaryota</taxon>
        <taxon>Viridiplantae</taxon>
        <taxon>Streptophyta</taxon>
        <taxon>Embryophyta</taxon>
        <taxon>Tracheophyta</taxon>
        <taxon>Spermatophyta</taxon>
        <taxon>Magnoliopsida</taxon>
        <taxon>eudicotyledons</taxon>
        <taxon>Gunneridae</taxon>
        <taxon>Pentapetalae</taxon>
        <taxon>rosids</taxon>
        <taxon>fabids</taxon>
        <taxon>Fabales</taxon>
        <taxon>Fabaceae</taxon>
        <taxon>Cercidoideae</taxon>
        <taxon>Cercideae</taxon>
        <taxon>Bauhiniinae</taxon>
        <taxon>Bauhinia</taxon>
    </lineage>
</organism>
<evidence type="ECO:0000313" key="2">
    <source>
        <dbReference type="Proteomes" id="UP000828941"/>
    </source>
</evidence>
<dbReference type="EMBL" id="CM039439">
    <property type="protein sequence ID" value="KAI4297395.1"/>
    <property type="molecule type" value="Genomic_DNA"/>
</dbReference>
<evidence type="ECO:0000313" key="1">
    <source>
        <dbReference type="EMBL" id="KAI4297395.1"/>
    </source>
</evidence>
<name>A0ACB9KJV4_BAUVA</name>
<protein>
    <submittedName>
        <fullName evidence="1">Uncharacterized protein</fullName>
    </submittedName>
</protein>
<reference evidence="1 2" key="1">
    <citation type="journal article" date="2022" name="DNA Res.">
        <title>Chromosomal-level genome assembly of the orchid tree Bauhinia variegata (Leguminosae; Cercidoideae) supports the allotetraploid origin hypothesis of Bauhinia.</title>
        <authorList>
            <person name="Zhong Y."/>
            <person name="Chen Y."/>
            <person name="Zheng D."/>
            <person name="Pang J."/>
            <person name="Liu Y."/>
            <person name="Luo S."/>
            <person name="Meng S."/>
            <person name="Qian L."/>
            <person name="Wei D."/>
            <person name="Dai S."/>
            <person name="Zhou R."/>
        </authorList>
    </citation>
    <scope>NUCLEOTIDE SEQUENCE [LARGE SCALE GENOMIC DNA]</scope>
    <source>
        <strain evidence="1">BV-YZ2020</strain>
    </source>
</reference>
<keyword evidence="2" id="KW-1185">Reference proteome</keyword>
<comment type="caution">
    <text evidence="1">The sequence shown here is derived from an EMBL/GenBank/DDBJ whole genome shotgun (WGS) entry which is preliminary data.</text>
</comment>